<evidence type="ECO:0000313" key="3">
    <source>
        <dbReference type="Proteomes" id="UP000280792"/>
    </source>
</evidence>
<dbReference type="Pfam" id="PF16137">
    <property type="entry name" value="DUF4845"/>
    <property type="match status" value="1"/>
</dbReference>
<keyword evidence="3" id="KW-1185">Reference proteome</keyword>
<keyword evidence="1" id="KW-0812">Transmembrane</keyword>
<sequence>MMKLANRQRGMTTAGWMMTLALGGMILLLVFKMVPYYMDDRAIAQLLENMKERQGIEDADILQVRGYLSKGFQTNMIRDFDREDIEVYEADGFMKIDIEYEKRVHIAGNVDVVMSFKHNWQVANQ</sequence>
<accession>A0A3P3VWQ7</accession>
<reference evidence="2 3" key="1">
    <citation type="submission" date="2018-08" db="EMBL/GenBank/DDBJ databases">
        <authorList>
            <person name="Khan S.A."/>
        </authorList>
    </citation>
    <scope>NUCLEOTIDE SEQUENCE [LARGE SCALE GENOMIC DNA]</scope>
    <source>
        <strain evidence="2 3">GTF-13</strain>
    </source>
</reference>
<name>A0A3P3VWQ7_9GAMM</name>
<gene>
    <name evidence="2" type="ORF">D0544_08835</name>
</gene>
<evidence type="ECO:0000313" key="2">
    <source>
        <dbReference type="EMBL" id="RRJ85153.1"/>
    </source>
</evidence>
<proteinExistence type="predicted"/>
<protein>
    <submittedName>
        <fullName evidence="2">DUF4845 domain-containing protein</fullName>
    </submittedName>
</protein>
<dbReference type="Proteomes" id="UP000280792">
    <property type="component" value="Unassembled WGS sequence"/>
</dbReference>
<organism evidence="2 3">
    <name type="scientific">Aestuariirhabdus litorea</name>
    <dbReference type="NCBI Taxonomy" id="2528527"/>
    <lineage>
        <taxon>Bacteria</taxon>
        <taxon>Pseudomonadati</taxon>
        <taxon>Pseudomonadota</taxon>
        <taxon>Gammaproteobacteria</taxon>
        <taxon>Oceanospirillales</taxon>
        <taxon>Aestuariirhabdaceae</taxon>
        <taxon>Aestuariirhabdus</taxon>
    </lineage>
</organism>
<dbReference type="InterPro" id="IPR032314">
    <property type="entry name" value="DUF4845"/>
</dbReference>
<reference evidence="2 3" key="2">
    <citation type="submission" date="2018-12" db="EMBL/GenBank/DDBJ databases">
        <title>Simiduia agarivorans gen. nov., sp. nov., a marine, agarolytic bacterium isolated from shallow coastal water from Keelung, Taiwan.</title>
        <authorList>
            <person name="Shieh W.Y."/>
        </authorList>
    </citation>
    <scope>NUCLEOTIDE SEQUENCE [LARGE SCALE GENOMIC DNA]</scope>
    <source>
        <strain evidence="2 3">GTF-13</strain>
    </source>
</reference>
<feature type="transmembrane region" description="Helical" evidence="1">
    <location>
        <begin position="12"/>
        <end position="31"/>
    </location>
</feature>
<comment type="caution">
    <text evidence="2">The sequence shown here is derived from an EMBL/GenBank/DDBJ whole genome shotgun (WGS) entry which is preliminary data.</text>
</comment>
<dbReference type="EMBL" id="QWEZ01000001">
    <property type="protein sequence ID" value="RRJ85153.1"/>
    <property type="molecule type" value="Genomic_DNA"/>
</dbReference>
<keyword evidence="1" id="KW-1133">Transmembrane helix</keyword>
<keyword evidence="1" id="KW-0472">Membrane</keyword>
<evidence type="ECO:0000256" key="1">
    <source>
        <dbReference type="SAM" id="Phobius"/>
    </source>
</evidence>
<dbReference type="AlphaFoldDB" id="A0A3P3VWQ7"/>